<dbReference type="InterPro" id="IPR018608">
    <property type="entry name" value="Gti1/Pac2"/>
</dbReference>
<feature type="region of interest" description="Disordered" evidence="5">
    <location>
        <begin position="743"/>
        <end position="777"/>
    </location>
</feature>
<feature type="region of interest" description="Disordered" evidence="5">
    <location>
        <begin position="789"/>
        <end position="865"/>
    </location>
</feature>
<evidence type="ECO:0000256" key="4">
    <source>
        <dbReference type="SAM" id="Coils"/>
    </source>
</evidence>
<dbReference type="SMART" id="SM00271">
    <property type="entry name" value="DnaJ"/>
    <property type="match status" value="1"/>
</dbReference>
<reference evidence="7" key="1">
    <citation type="submission" date="2020-05" db="EMBL/GenBank/DDBJ databases">
        <title>Evolutionary and genomic comparisons of hybrid uninucleate and nonhybrid Rhizoctonia fungi.</title>
        <authorList>
            <person name="Li C."/>
            <person name="Chen X."/>
        </authorList>
    </citation>
    <scope>NUCLEOTIDE SEQUENCE</scope>
    <source>
        <strain evidence="7">AG-1 IA</strain>
    </source>
</reference>
<gene>
    <name evidence="7" type="ORF">RhiXN_08386</name>
</gene>
<dbReference type="PROSITE" id="PS00636">
    <property type="entry name" value="DNAJ_1"/>
    <property type="match status" value="1"/>
</dbReference>
<dbReference type="CDD" id="cd06257">
    <property type="entry name" value="DnaJ"/>
    <property type="match status" value="1"/>
</dbReference>
<evidence type="ECO:0000256" key="1">
    <source>
        <dbReference type="ARBA" id="ARBA00004370"/>
    </source>
</evidence>
<dbReference type="GO" id="GO:0016020">
    <property type="term" value="C:membrane"/>
    <property type="evidence" value="ECO:0007669"/>
    <property type="project" value="UniProtKB-SubCell"/>
</dbReference>
<proteinExistence type="predicted"/>
<feature type="region of interest" description="Disordered" evidence="5">
    <location>
        <begin position="894"/>
        <end position="918"/>
    </location>
</feature>
<dbReference type="EMBL" id="CP059667">
    <property type="protein sequence ID" value="QRW23350.1"/>
    <property type="molecule type" value="Genomic_DNA"/>
</dbReference>
<evidence type="ECO:0000256" key="2">
    <source>
        <dbReference type="ARBA" id="ARBA00023136"/>
    </source>
</evidence>
<feature type="domain" description="J" evidence="6">
    <location>
        <begin position="33"/>
        <end position="101"/>
    </location>
</feature>
<protein>
    <submittedName>
        <fullName evidence="7">cAMP-independent regulatory protein pac2</fullName>
    </submittedName>
</protein>
<evidence type="ECO:0000256" key="3">
    <source>
        <dbReference type="ARBA" id="ARBA00023186"/>
    </source>
</evidence>
<keyword evidence="4" id="KW-0175">Coiled coil</keyword>
<dbReference type="GeneID" id="67030665"/>
<sequence>MDFDPDHNSLNHRNAKKYNEDEDGGIDSPVDESLYSLFNLPKSATVEEIRDRYKSLAVSLHPDKVRDESHKETMAAKFAQVKRAYEILTDPSKRAIYDLFGEDGLKTKWDVGSKYKTEEELRNEYARLARAAKLHDAENIVRSQGELVCAVNATSLTIPGLGLEEKVAGVTQTDISDRTRFTLTSRLLSMRGRAGGNVFGTVKHQFSPRLQLEATSGLLEPRTVVSKATFEVNEATTLRAESTIILANALQDVPRLTITGQRLLDPTLTGVISFTTPTLTSPSALAVSLSSTGGLVTTVELSPAKLQAREQLSAEYGVRVGGKEGVLLSASAATGLNQGGLGMVVEVNGTAKLAEATTVRVGVGAALPGGISLKIYLNRLGQRIIIPIQLSREFDLNLALYTAVIPSISAVLVNQYILRPQRQKRAKGRIDALRERQSEMLEEDRKQAEHYIESIREQVKRKIETEKGSDGLIISEAHYGPAKSIDDKNKTIDVSAPLQLLVNSSQLVIPGGRSKTGPSQQTDRGPTYLTFAMQAQQATCTNVHIRTTADAHRIFHATLLGIYPSITRRLDIEERRLVKPGACFVWEERGPDAEATGMGIERWTDGLRWGPSRVRDDFLFYHQRDTEADDEDRNEGGDGGRAPPAKWLKKFARRRKSDSPHHHHHHQQQHHHSSPVSPRLAAPGAIDRTSDRENDRLIKQTYSVFATIPGGGRQQRKWHITAYFTQGTIEFLRTVDQIPELAPVHPPPGTYRSARATGAKKNHEHIPPPTLESQPLHWSPYLIPPAAVASTSSHRSPSTHDYPSPEPIRELPHPLSPIEVRPASGPHQHYPPPTPTSVRSSISPFTRSLPLPRQGTNPALEDVHLPPLSVSPFPYAQRNATDDKQLDALLRRFMIPGTRPNPNLNPDSDTDSDMQLQQ</sequence>
<evidence type="ECO:0000259" key="6">
    <source>
        <dbReference type="PROSITE" id="PS50076"/>
    </source>
</evidence>
<dbReference type="SUPFAM" id="SSF46565">
    <property type="entry name" value="Chaperone J-domain"/>
    <property type="match status" value="1"/>
</dbReference>
<evidence type="ECO:0000313" key="7">
    <source>
        <dbReference type="EMBL" id="QRW23350.1"/>
    </source>
</evidence>
<feature type="region of interest" description="Disordered" evidence="5">
    <location>
        <begin position="1"/>
        <end position="25"/>
    </location>
</feature>
<dbReference type="InterPro" id="IPR018253">
    <property type="entry name" value="DnaJ_domain_CS"/>
</dbReference>
<dbReference type="GO" id="GO:0005739">
    <property type="term" value="C:mitochondrion"/>
    <property type="evidence" value="ECO:0007669"/>
    <property type="project" value="GOC"/>
</dbReference>
<keyword evidence="3" id="KW-0143">Chaperone</keyword>
<dbReference type="GO" id="GO:0042407">
    <property type="term" value="P:cristae formation"/>
    <property type="evidence" value="ECO:0007669"/>
    <property type="project" value="TreeGrafter"/>
</dbReference>
<evidence type="ECO:0000313" key="8">
    <source>
        <dbReference type="Proteomes" id="UP000650533"/>
    </source>
</evidence>
<dbReference type="AlphaFoldDB" id="A0A8H8P171"/>
<comment type="subcellular location">
    <subcellularLocation>
        <location evidence="1">Membrane</location>
    </subcellularLocation>
</comment>
<dbReference type="PRINTS" id="PR00625">
    <property type="entry name" value="JDOMAIN"/>
</dbReference>
<dbReference type="KEGG" id="rsx:RhiXN_08386"/>
<dbReference type="InterPro" id="IPR052243">
    <property type="entry name" value="Mito_inner_membrane_organizer"/>
</dbReference>
<dbReference type="Proteomes" id="UP000650533">
    <property type="component" value="Chromosome 10"/>
</dbReference>
<dbReference type="Pfam" id="PF11875">
    <property type="entry name" value="DnaJ-like_C11_C"/>
    <property type="match status" value="1"/>
</dbReference>
<organism evidence="7 8">
    <name type="scientific">Rhizoctonia solani</name>
    <dbReference type="NCBI Taxonomy" id="456999"/>
    <lineage>
        <taxon>Eukaryota</taxon>
        <taxon>Fungi</taxon>
        <taxon>Dikarya</taxon>
        <taxon>Basidiomycota</taxon>
        <taxon>Agaricomycotina</taxon>
        <taxon>Agaricomycetes</taxon>
        <taxon>Cantharellales</taxon>
        <taxon>Ceratobasidiaceae</taxon>
        <taxon>Rhizoctonia</taxon>
    </lineage>
</organism>
<dbReference type="InterPro" id="IPR024586">
    <property type="entry name" value="DnaJ-like_C11_C"/>
</dbReference>
<dbReference type="InterPro" id="IPR001623">
    <property type="entry name" value="DnaJ_domain"/>
</dbReference>
<dbReference type="Pfam" id="PF09729">
    <property type="entry name" value="Gti1_Pac2"/>
    <property type="match status" value="1"/>
</dbReference>
<feature type="coiled-coil region" evidence="4">
    <location>
        <begin position="423"/>
        <end position="458"/>
    </location>
</feature>
<feature type="compositionally biased region" description="Polar residues" evidence="5">
    <location>
        <begin position="836"/>
        <end position="846"/>
    </location>
</feature>
<dbReference type="Pfam" id="PF00226">
    <property type="entry name" value="DnaJ"/>
    <property type="match status" value="1"/>
</dbReference>
<dbReference type="PANTHER" id="PTHR44157">
    <property type="entry name" value="DNAJ HOMOLOG SUBFAMILY C MEMBER 11"/>
    <property type="match status" value="1"/>
</dbReference>
<feature type="compositionally biased region" description="Polar residues" evidence="5">
    <location>
        <begin position="900"/>
        <end position="918"/>
    </location>
</feature>
<dbReference type="Pfam" id="PF22774">
    <property type="entry name" value="DNAJC11_beta-barrel"/>
    <property type="match status" value="1"/>
</dbReference>
<dbReference type="RefSeq" id="XP_043183587.1">
    <property type="nucleotide sequence ID" value="XM_043328202.1"/>
</dbReference>
<name>A0A8H8P171_9AGAM</name>
<feature type="compositionally biased region" description="Basic residues" evidence="5">
    <location>
        <begin position="652"/>
        <end position="673"/>
    </location>
</feature>
<feature type="region of interest" description="Disordered" evidence="5">
    <location>
        <begin position="652"/>
        <end position="695"/>
    </location>
</feature>
<keyword evidence="2" id="KW-0472">Membrane</keyword>
<evidence type="ECO:0000256" key="5">
    <source>
        <dbReference type="SAM" id="MobiDB-lite"/>
    </source>
</evidence>
<accession>A0A8H8P171</accession>
<feature type="region of interest" description="Disordered" evidence="5">
    <location>
        <begin position="627"/>
        <end position="646"/>
    </location>
</feature>
<feature type="compositionally biased region" description="Polar residues" evidence="5">
    <location>
        <begin position="789"/>
        <end position="801"/>
    </location>
</feature>
<dbReference type="InterPro" id="IPR036869">
    <property type="entry name" value="J_dom_sf"/>
</dbReference>
<dbReference type="InterPro" id="IPR055225">
    <property type="entry name" value="DNAJC11-like_beta-barrel"/>
</dbReference>
<dbReference type="Gene3D" id="1.10.287.110">
    <property type="entry name" value="DnaJ domain"/>
    <property type="match status" value="1"/>
</dbReference>
<dbReference type="PROSITE" id="PS50076">
    <property type="entry name" value="DNAJ_2"/>
    <property type="match status" value="1"/>
</dbReference>
<dbReference type="PANTHER" id="PTHR44157:SF1">
    <property type="entry name" value="DNAJ HOMOLOG SUBFAMILY C MEMBER 11"/>
    <property type="match status" value="1"/>
</dbReference>